<name>A0A371RFI3_9PROT</name>
<reference evidence="1 2" key="1">
    <citation type="submission" date="2018-08" db="EMBL/GenBank/DDBJ databases">
        <title>Parvularcula sp. SM1705, isolated from surface water of the South Sea China.</title>
        <authorList>
            <person name="Sun L."/>
        </authorList>
    </citation>
    <scope>NUCLEOTIDE SEQUENCE [LARGE SCALE GENOMIC DNA]</scope>
    <source>
        <strain evidence="1 2">SM1705</strain>
    </source>
</reference>
<comment type="caution">
    <text evidence="1">The sequence shown here is derived from an EMBL/GenBank/DDBJ whole genome shotgun (WGS) entry which is preliminary data.</text>
</comment>
<dbReference type="Proteomes" id="UP000264589">
    <property type="component" value="Unassembled WGS sequence"/>
</dbReference>
<proteinExistence type="predicted"/>
<protein>
    <submittedName>
        <fullName evidence="1">Uncharacterized protein</fullName>
    </submittedName>
</protein>
<organism evidence="1 2">
    <name type="scientific">Parvularcula marina</name>
    <dbReference type="NCBI Taxonomy" id="2292771"/>
    <lineage>
        <taxon>Bacteria</taxon>
        <taxon>Pseudomonadati</taxon>
        <taxon>Pseudomonadota</taxon>
        <taxon>Alphaproteobacteria</taxon>
        <taxon>Parvularculales</taxon>
        <taxon>Parvularculaceae</taxon>
        <taxon>Parvularcula</taxon>
    </lineage>
</organism>
<evidence type="ECO:0000313" key="2">
    <source>
        <dbReference type="Proteomes" id="UP000264589"/>
    </source>
</evidence>
<sequence length="151" mass="16585">MKLEKCGINVMQEQMKTSHRDGFASLHGGLLARKGNAQPAIADLDLQRRSRRGDRDGEPVAVTPVAASSCSEKLHKAHAAPDKPRMTVRMTTRQQRLLRLVAAATDRSQQEILSMAIDQHLTKVIGEELGHCQCLRRLVLGDAGIREKAAS</sequence>
<dbReference type="AlphaFoldDB" id="A0A371RFI3"/>
<accession>A0A371RFI3</accession>
<keyword evidence="2" id="KW-1185">Reference proteome</keyword>
<dbReference type="EMBL" id="QUQO01000001">
    <property type="protein sequence ID" value="RFB04221.1"/>
    <property type="molecule type" value="Genomic_DNA"/>
</dbReference>
<dbReference type="InParanoid" id="A0A371RFI3"/>
<evidence type="ECO:0000313" key="1">
    <source>
        <dbReference type="EMBL" id="RFB04221.1"/>
    </source>
</evidence>
<gene>
    <name evidence="1" type="ORF">DX908_02330</name>
</gene>